<dbReference type="PANTHER" id="PTHR43356">
    <property type="entry name" value="PHOSPHATE ACETYLTRANSFERASE"/>
    <property type="match status" value="1"/>
</dbReference>
<name>W8GN78_9MOLU</name>
<dbReference type="InterPro" id="IPR050500">
    <property type="entry name" value="Phos_Acetyltrans/Butyryltrans"/>
</dbReference>
<dbReference type="EC" id="2.3.1.8" evidence="7"/>
<evidence type="ECO:0000313" key="7">
    <source>
        <dbReference type="EMBL" id="AHK22466.1"/>
    </source>
</evidence>
<dbReference type="InterPro" id="IPR042112">
    <property type="entry name" value="P_AcTrfase_dom2"/>
</dbReference>
<dbReference type="Pfam" id="PF01515">
    <property type="entry name" value="PTA_PTB"/>
    <property type="match status" value="1"/>
</dbReference>
<evidence type="ECO:0000256" key="5">
    <source>
        <dbReference type="SAM" id="Coils"/>
    </source>
</evidence>
<evidence type="ECO:0000256" key="1">
    <source>
        <dbReference type="ARBA" id="ARBA00000705"/>
    </source>
</evidence>
<protein>
    <submittedName>
        <fullName evidence="7">Phosphate acetyltransferase</fullName>
        <ecNumber evidence="7">2.3.1.8</ecNumber>
    </submittedName>
</protein>
<dbReference type="Gene3D" id="3.40.50.10750">
    <property type="entry name" value="Isocitrate/Isopropylmalate dehydrogenase-like"/>
    <property type="match status" value="1"/>
</dbReference>
<dbReference type="STRING" id="1427984.X271_00360"/>
<keyword evidence="3 7" id="KW-0808">Transferase</keyword>
<dbReference type="InterPro" id="IPR002505">
    <property type="entry name" value="PTA_PTB"/>
</dbReference>
<dbReference type="GO" id="GO:0008959">
    <property type="term" value="F:phosphate acetyltransferase activity"/>
    <property type="evidence" value="ECO:0007669"/>
    <property type="project" value="UniProtKB-EC"/>
</dbReference>
<evidence type="ECO:0000256" key="2">
    <source>
        <dbReference type="ARBA" id="ARBA00005656"/>
    </source>
</evidence>
<dbReference type="OrthoDB" id="9805787at2"/>
<feature type="coiled-coil region" evidence="5">
    <location>
        <begin position="1"/>
        <end position="28"/>
    </location>
</feature>
<evidence type="ECO:0000256" key="3">
    <source>
        <dbReference type="ARBA" id="ARBA00022679"/>
    </source>
</evidence>
<dbReference type="Proteomes" id="UP000019450">
    <property type="component" value="Chromosome"/>
</dbReference>
<dbReference type="EMBL" id="CP006932">
    <property type="protein sequence ID" value="AHK22466.1"/>
    <property type="molecule type" value="Genomic_DNA"/>
</dbReference>
<dbReference type="InterPro" id="IPR042113">
    <property type="entry name" value="P_AcTrfase_dom1"/>
</dbReference>
<sequence length="315" mass="35991">MIKEKINFKDLKEKIKRYQKEIIILSTDNDQRFFEAKKIIEKNFDNLKYIKIDDNFIKNYSQNEKERLFNLYKDLRNGKEDLEKLEKNFSNPNYFANLLLRENRADGIVSGSTHPTSEILRPSFQILKTKIPDVPVSSFMWLERENTKDLFFADISVNPNPSSLELANIAIQTANSVKNIFKIEPIIAMLSFSTLGSGGDNPLVLKIREATDIVKKDSNYKVIGEIQWDAAYDPNIFKIKVNDPNFETLPNIFIFPDLNSGNIGYKIAATLGDFKAIGPLLQNIKKPVNDLSRGAKVEEIVDLVIITALQVINNN</sequence>
<gene>
    <name evidence="7" type="primary">pta</name>
    <name evidence="7" type="ORF">X271_00360</name>
</gene>
<dbReference type="InterPro" id="IPR012147">
    <property type="entry name" value="P_Ac_Bu_trans"/>
</dbReference>
<keyword evidence="5" id="KW-0175">Coiled coil</keyword>
<evidence type="ECO:0000256" key="4">
    <source>
        <dbReference type="ARBA" id="ARBA00023315"/>
    </source>
</evidence>
<dbReference type="PIRSF" id="PIRSF000428">
    <property type="entry name" value="P_Ac_trans"/>
    <property type="match status" value="1"/>
</dbReference>
<proteinExistence type="inferred from homology"/>
<comment type="similarity">
    <text evidence="2">Belongs to the phosphate acetyltransferase and butyryltransferase family.</text>
</comment>
<dbReference type="RefSeq" id="WP_025208759.1">
    <property type="nucleotide sequence ID" value="NZ_CP006932.1"/>
</dbReference>
<dbReference type="Gene3D" id="3.40.50.10950">
    <property type="match status" value="1"/>
</dbReference>
<evidence type="ECO:0000259" key="6">
    <source>
        <dbReference type="Pfam" id="PF01515"/>
    </source>
</evidence>
<dbReference type="SUPFAM" id="SSF53659">
    <property type="entry name" value="Isocitrate/Isopropylmalate dehydrogenase-like"/>
    <property type="match status" value="1"/>
</dbReference>
<reference evidence="7 8" key="1">
    <citation type="journal article" date="2014" name="Genome Biol. Evol.">
        <title>Phylogenomics of "Candidatus Hepatoplasma crinochetorum," a Lineage of Mollicutes Associated with Noninsect Arthropods.</title>
        <authorList>
            <person name="Leclercq S."/>
            <person name="Dittmer J."/>
            <person name="Bouchon D."/>
            <person name="Cordaux R."/>
        </authorList>
    </citation>
    <scope>NUCLEOTIDE SEQUENCE [LARGE SCALE GENOMIC DNA]</scope>
    <source>
        <strain evidence="7 8">Av</strain>
    </source>
</reference>
<feature type="domain" description="Phosphate acetyl/butaryl transferase" evidence="6">
    <location>
        <begin position="57"/>
        <end position="308"/>
    </location>
</feature>
<keyword evidence="4 7" id="KW-0012">Acyltransferase</keyword>
<keyword evidence="8" id="KW-1185">Reference proteome</keyword>
<dbReference type="PANTHER" id="PTHR43356:SF3">
    <property type="entry name" value="PHOSPHATE ACETYLTRANSFERASE"/>
    <property type="match status" value="1"/>
</dbReference>
<dbReference type="KEGG" id="hcr:X271_00360"/>
<dbReference type="PATRIC" id="fig|1427984.3.peg.347"/>
<comment type="catalytic activity">
    <reaction evidence="1">
        <text>acetyl-CoA + phosphate = acetyl phosphate + CoA</text>
        <dbReference type="Rhea" id="RHEA:19521"/>
        <dbReference type="ChEBI" id="CHEBI:22191"/>
        <dbReference type="ChEBI" id="CHEBI:43474"/>
        <dbReference type="ChEBI" id="CHEBI:57287"/>
        <dbReference type="ChEBI" id="CHEBI:57288"/>
        <dbReference type="EC" id="2.3.1.8"/>
    </reaction>
</comment>
<dbReference type="eggNOG" id="COG0280">
    <property type="taxonomic scope" value="Bacteria"/>
</dbReference>
<dbReference type="HOGENOM" id="CLU_019723_0_1_14"/>
<evidence type="ECO:0000313" key="8">
    <source>
        <dbReference type="Proteomes" id="UP000019450"/>
    </source>
</evidence>
<organism evidence="7 8">
    <name type="scientific">Candidatus Hepatoplasma crinochetorum Av</name>
    <dbReference type="NCBI Taxonomy" id="1427984"/>
    <lineage>
        <taxon>Bacteria</taxon>
        <taxon>Bacillati</taxon>
        <taxon>Mycoplasmatota</taxon>
        <taxon>Mollicutes</taxon>
        <taxon>Candidatus Hepatoplasmataceae</taxon>
        <taxon>Candidatus Hepatoplasma</taxon>
    </lineage>
</organism>
<dbReference type="AlphaFoldDB" id="W8GN78"/>
<accession>W8GN78</accession>